<reference evidence="9 10" key="1">
    <citation type="submission" date="2016-10" db="EMBL/GenBank/DDBJ databases">
        <title>Genome sequence of the basidiomycete white-rot fungus Trametes pubescens.</title>
        <authorList>
            <person name="Makela M.R."/>
            <person name="Granchi Z."/>
            <person name="Peng M."/>
            <person name="De Vries R.P."/>
            <person name="Grigoriev I."/>
            <person name="Riley R."/>
            <person name="Hilden K."/>
        </authorList>
    </citation>
    <scope>NUCLEOTIDE SEQUENCE [LARGE SCALE GENOMIC DNA]</scope>
    <source>
        <strain evidence="9 10">FBCC735</strain>
    </source>
</reference>
<dbReference type="GO" id="GO:0005506">
    <property type="term" value="F:iron ion binding"/>
    <property type="evidence" value="ECO:0007669"/>
    <property type="project" value="InterPro"/>
</dbReference>
<evidence type="ECO:0000313" key="10">
    <source>
        <dbReference type="Proteomes" id="UP000184267"/>
    </source>
</evidence>
<dbReference type="GO" id="GO:0020037">
    <property type="term" value="F:heme binding"/>
    <property type="evidence" value="ECO:0007669"/>
    <property type="project" value="InterPro"/>
</dbReference>
<comment type="similarity">
    <text evidence="3">Belongs to the cytochrome P450 family.</text>
</comment>
<evidence type="ECO:0000313" key="9">
    <source>
        <dbReference type="EMBL" id="OJT02655.1"/>
    </source>
</evidence>
<keyword evidence="5" id="KW-0479">Metal-binding</keyword>
<name>A0A1M2V4W9_TRAPU</name>
<keyword evidence="4" id="KW-0349">Heme</keyword>
<protein>
    <submittedName>
        <fullName evidence="9">Cytochrome P450 4F6</fullName>
    </submittedName>
</protein>
<evidence type="ECO:0000256" key="7">
    <source>
        <dbReference type="ARBA" id="ARBA00023004"/>
    </source>
</evidence>
<dbReference type="GO" id="GO:0004497">
    <property type="term" value="F:monooxygenase activity"/>
    <property type="evidence" value="ECO:0007669"/>
    <property type="project" value="UniProtKB-KW"/>
</dbReference>
<dbReference type="AlphaFoldDB" id="A0A1M2V4W9"/>
<evidence type="ECO:0000256" key="2">
    <source>
        <dbReference type="ARBA" id="ARBA00005179"/>
    </source>
</evidence>
<keyword evidence="6" id="KW-0560">Oxidoreductase</keyword>
<dbReference type="Gene3D" id="1.10.630.10">
    <property type="entry name" value="Cytochrome P450"/>
    <property type="match status" value="1"/>
</dbReference>
<dbReference type="SUPFAM" id="SSF48264">
    <property type="entry name" value="Cytochrome P450"/>
    <property type="match status" value="1"/>
</dbReference>
<dbReference type="InterPro" id="IPR036396">
    <property type="entry name" value="Cyt_P450_sf"/>
</dbReference>
<comment type="cofactor">
    <cofactor evidence="1">
        <name>heme</name>
        <dbReference type="ChEBI" id="CHEBI:30413"/>
    </cofactor>
</comment>
<organism evidence="9 10">
    <name type="scientific">Trametes pubescens</name>
    <name type="common">White-rot fungus</name>
    <dbReference type="NCBI Taxonomy" id="154538"/>
    <lineage>
        <taxon>Eukaryota</taxon>
        <taxon>Fungi</taxon>
        <taxon>Dikarya</taxon>
        <taxon>Basidiomycota</taxon>
        <taxon>Agaricomycotina</taxon>
        <taxon>Agaricomycetes</taxon>
        <taxon>Polyporales</taxon>
        <taxon>Polyporaceae</taxon>
        <taxon>Trametes</taxon>
    </lineage>
</organism>
<dbReference type="OMA" id="CEEDAVI"/>
<dbReference type="Pfam" id="PF00067">
    <property type="entry name" value="p450"/>
    <property type="match status" value="1"/>
</dbReference>
<keyword evidence="7" id="KW-0408">Iron</keyword>
<evidence type="ECO:0000256" key="5">
    <source>
        <dbReference type="ARBA" id="ARBA00022723"/>
    </source>
</evidence>
<dbReference type="InterPro" id="IPR050121">
    <property type="entry name" value="Cytochrome_P450_monoxygenase"/>
</dbReference>
<proteinExistence type="inferred from homology"/>
<dbReference type="PRINTS" id="PR00385">
    <property type="entry name" value="P450"/>
</dbReference>
<comment type="caution">
    <text evidence="9">The sequence shown here is derived from an EMBL/GenBank/DDBJ whole genome shotgun (WGS) entry which is preliminary data.</text>
</comment>
<sequence>MSQQDEVGDLEFKWLRQYGPTWRIQGAFGADVLMTGDPKALQHIFHKSGHRYAKTTPQNHMSYLIGGPSIVWAAGLDHQRHRKVMNPAFSAPQLRSFLPLFQRITGKLTEKWKSDLAASPELETAVNEWFSRAALDIIGQAAFDYDYRALDENQESALAKAYHGVLKDAELHLPKATMLFRATWTYLPQSVLQMFQYIPADPFARLLNLRKVFSGYGQQMLHEKRPAIDTVEKDARSKDIMSILIKANASSDAKTRLDDDELMAEMFTLTLAGHETTATTLTFLLYELARNREYQNRMREEVKQARARVSARGDTNFTIEDLDGMTLCMNAIKETLRFHPVVTYLMRVATQDDVLPLSIPIVSTSGETVTEIPIKKGQGFVTSFATYHRLREVWGDDADIWNPDRFFHIDVEKQINVGVFANFIIEMQALVAEVVETFQFRLPAGTAVSDPKRSQVQRAPAGGAMVPLTRGKPELGPSLRLCVSLA</sequence>
<evidence type="ECO:0000256" key="6">
    <source>
        <dbReference type="ARBA" id="ARBA00023002"/>
    </source>
</evidence>
<keyword evidence="8" id="KW-0503">Monooxygenase</keyword>
<evidence type="ECO:0000256" key="8">
    <source>
        <dbReference type="ARBA" id="ARBA00023033"/>
    </source>
</evidence>
<dbReference type="PANTHER" id="PTHR24305:SF166">
    <property type="entry name" value="CYTOCHROME P450 12A4, MITOCHONDRIAL-RELATED"/>
    <property type="match status" value="1"/>
</dbReference>
<comment type="pathway">
    <text evidence="2">Secondary metabolite biosynthesis.</text>
</comment>
<dbReference type="EMBL" id="MNAD01001654">
    <property type="protein sequence ID" value="OJT02655.1"/>
    <property type="molecule type" value="Genomic_DNA"/>
</dbReference>
<evidence type="ECO:0000256" key="4">
    <source>
        <dbReference type="ARBA" id="ARBA00022617"/>
    </source>
</evidence>
<dbReference type="STRING" id="154538.A0A1M2V4W9"/>
<dbReference type="Proteomes" id="UP000184267">
    <property type="component" value="Unassembled WGS sequence"/>
</dbReference>
<dbReference type="GO" id="GO:0016705">
    <property type="term" value="F:oxidoreductase activity, acting on paired donors, with incorporation or reduction of molecular oxygen"/>
    <property type="evidence" value="ECO:0007669"/>
    <property type="project" value="InterPro"/>
</dbReference>
<evidence type="ECO:0000256" key="3">
    <source>
        <dbReference type="ARBA" id="ARBA00010617"/>
    </source>
</evidence>
<evidence type="ECO:0000256" key="1">
    <source>
        <dbReference type="ARBA" id="ARBA00001971"/>
    </source>
</evidence>
<accession>A0A1M2V4W9</accession>
<dbReference type="OrthoDB" id="1470350at2759"/>
<dbReference type="InterPro" id="IPR001128">
    <property type="entry name" value="Cyt_P450"/>
</dbReference>
<keyword evidence="10" id="KW-1185">Reference proteome</keyword>
<gene>
    <name evidence="9" type="ORF">TRAPUB_6836</name>
</gene>
<dbReference type="PANTHER" id="PTHR24305">
    <property type="entry name" value="CYTOCHROME P450"/>
    <property type="match status" value="1"/>
</dbReference>